<dbReference type="OrthoDB" id="1035036at2"/>
<proteinExistence type="inferred from homology"/>
<dbReference type="InterPro" id="IPR012944">
    <property type="entry name" value="SusD_RagB_dom"/>
</dbReference>
<reference evidence="8 9" key="1">
    <citation type="submission" date="2016-10" db="EMBL/GenBank/DDBJ databases">
        <authorList>
            <person name="de Groot N.N."/>
        </authorList>
    </citation>
    <scope>NUCLEOTIDE SEQUENCE [LARGE SCALE GENOMIC DNA]</scope>
    <source>
        <strain evidence="8 9">DSM 22900</strain>
    </source>
</reference>
<accession>A0A1I1K0P7</accession>
<feature type="domain" description="SusD-like N-terminal" evidence="7">
    <location>
        <begin position="87"/>
        <end position="224"/>
    </location>
</feature>
<feature type="domain" description="RagB/SusD" evidence="6">
    <location>
        <begin position="317"/>
        <end position="486"/>
    </location>
</feature>
<evidence type="ECO:0000256" key="5">
    <source>
        <dbReference type="ARBA" id="ARBA00023237"/>
    </source>
</evidence>
<dbReference type="SUPFAM" id="SSF48452">
    <property type="entry name" value="TPR-like"/>
    <property type="match status" value="1"/>
</dbReference>
<evidence type="ECO:0000313" key="8">
    <source>
        <dbReference type="EMBL" id="SFC54071.1"/>
    </source>
</evidence>
<name>A0A1I1K0P7_9SPHI</name>
<dbReference type="Pfam" id="PF14322">
    <property type="entry name" value="SusD-like_3"/>
    <property type="match status" value="1"/>
</dbReference>
<evidence type="ECO:0000259" key="7">
    <source>
        <dbReference type="Pfam" id="PF14322"/>
    </source>
</evidence>
<protein>
    <submittedName>
        <fullName evidence="8">Starch-binding associating with outer membrane</fullName>
    </submittedName>
</protein>
<dbReference type="Pfam" id="PF07980">
    <property type="entry name" value="SusD_RagB"/>
    <property type="match status" value="1"/>
</dbReference>
<dbReference type="CDD" id="cd08977">
    <property type="entry name" value="SusD"/>
    <property type="match status" value="1"/>
</dbReference>
<dbReference type="InterPro" id="IPR011990">
    <property type="entry name" value="TPR-like_helical_dom_sf"/>
</dbReference>
<dbReference type="EMBL" id="FOLL01000014">
    <property type="protein sequence ID" value="SFC54071.1"/>
    <property type="molecule type" value="Genomic_DNA"/>
</dbReference>
<comment type="subcellular location">
    <subcellularLocation>
        <location evidence="1">Cell outer membrane</location>
    </subcellularLocation>
</comment>
<evidence type="ECO:0000259" key="6">
    <source>
        <dbReference type="Pfam" id="PF07980"/>
    </source>
</evidence>
<comment type="similarity">
    <text evidence="2">Belongs to the SusD family.</text>
</comment>
<sequence>MKRIWIYSLVLLALLPAAGCNKWLDVLPENQQVTDLYWQDKEEAEAVLGAAYVRFRGTLQHQLIWGEARGNGLALLGSVPASIFRLKQFEILPNNEWAQWSGFYEVINYANMVIKYAPEVVARDPSFSQPVMQSLLSEAYFLRGLCYFILVRNFREVPLITEPYMNDLYTFDVAKSAEAEIYQQIITDLETAIPASKEVWPQVWENKGRATKWAIYALLADVYLWTEQYEQAIAACDRVLQSGWVGLIDGVVNNRNHWFTMFSEGNSNESIFELQFDFARQQTNDMTQWFGTGPYTWIISPLMVEQFNLSAEDIRGNGASYNATTFRLWKYLGAEANTTVPRPNNDQNWILYRMADIYLMKAEALIMLGESHYAEALTLVNRIRQRAGISVPLGVGSSELEMLDIVLNERALEFLGEGKRWYDILRVAKRNQYQYKEYLISQVLLGVQGGSAPVIRSKLLNENSHYLPIHIDELLSNRLLEQNPYYDNVN</sequence>
<evidence type="ECO:0000313" key="9">
    <source>
        <dbReference type="Proteomes" id="UP000199577"/>
    </source>
</evidence>
<keyword evidence="3" id="KW-0732">Signal</keyword>
<keyword evidence="5" id="KW-0998">Cell outer membrane</keyword>
<dbReference type="Gene3D" id="1.25.40.390">
    <property type="match status" value="1"/>
</dbReference>
<keyword evidence="9" id="KW-1185">Reference proteome</keyword>
<dbReference type="Proteomes" id="UP000199577">
    <property type="component" value="Unassembled WGS sequence"/>
</dbReference>
<organism evidence="8 9">
    <name type="scientific">Parapedobacter composti</name>
    <dbReference type="NCBI Taxonomy" id="623281"/>
    <lineage>
        <taxon>Bacteria</taxon>
        <taxon>Pseudomonadati</taxon>
        <taxon>Bacteroidota</taxon>
        <taxon>Sphingobacteriia</taxon>
        <taxon>Sphingobacteriales</taxon>
        <taxon>Sphingobacteriaceae</taxon>
        <taxon>Parapedobacter</taxon>
    </lineage>
</organism>
<dbReference type="GO" id="GO:0009279">
    <property type="term" value="C:cell outer membrane"/>
    <property type="evidence" value="ECO:0007669"/>
    <property type="project" value="UniProtKB-SubCell"/>
</dbReference>
<dbReference type="RefSeq" id="WP_090974304.1">
    <property type="nucleotide sequence ID" value="NZ_FOLL01000014.1"/>
</dbReference>
<dbReference type="AlphaFoldDB" id="A0A1I1K0P7"/>
<evidence type="ECO:0000256" key="2">
    <source>
        <dbReference type="ARBA" id="ARBA00006275"/>
    </source>
</evidence>
<keyword evidence="4" id="KW-0472">Membrane</keyword>
<gene>
    <name evidence="8" type="ORF">SAMN05421747_11411</name>
</gene>
<dbReference type="InterPro" id="IPR033985">
    <property type="entry name" value="SusD-like_N"/>
</dbReference>
<dbReference type="STRING" id="623281.SAMN05421747_11411"/>
<evidence type="ECO:0000256" key="1">
    <source>
        <dbReference type="ARBA" id="ARBA00004442"/>
    </source>
</evidence>
<evidence type="ECO:0000256" key="3">
    <source>
        <dbReference type="ARBA" id="ARBA00022729"/>
    </source>
</evidence>
<evidence type="ECO:0000256" key="4">
    <source>
        <dbReference type="ARBA" id="ARBA00023136"/>
    </source>
</evidence>